<evidence type="ECO:0000256" key="1">
    <source>
        <dbReference type="SAM" id="Phobius"/>
    </source>
</evidence>
<evidence type="ECO:0000313" key="3">
    <source>
        <dbReference type="EMBL" id="MBB6180516.1"/>
    </source>
</evidence>
<organism evidence="3 4">
    <name type="scientific">Pseudorhizobium flavum</name>
    <dbReference type="NCBI Taxonomy" id="1335061"/>
    <lineage>
        <taxon>Bacteria</taxon>
        <taxon>Pseudomonadati</taxon>
        <taxon>Pseudomonadota</taxon>
        <taxon>Alphaproteobacteria</taxon>
        <taxon>Hyphomicrobiales</taxon>
        <taxon>Rhizobiaceae</taxon>
        <taxon>Rhizobium/Agrobacterium group</taxon>
        <taxon>Pseudorhizobium</taxon>
    </lineage>
</organism>
<dbReference type="AlphaFoldDB" id="A0A7X0DDW2"/>
<name>A0A7X0DDW2_9HYPH</name>
<keyword evidence="4" id="KW-1185">Reference proteome</keyword>
<dbReference type="Proteomes" id="UP000535501">
    <property type="component" value="Unassembled WGS sequence"/>
</dbReference>
<comment type="caution">
    <text evidence="3">The sequence shown here is derived from an EMBL/GenBank/DDBJ whole genome shotgun (WGS) entry which is preliminary data.</text>
</comment>
<protein>
    <submittedName>
        <fullName evidence="3">Flp pilus assembly protein TadG</fullName>
    </submittedName>
</protein>
<feature type="transmembrane region" description="Helical" evidence="1">
    <location>
        <begin position="33"/>
        <end position="54"/>
    </location>
</feature>
<keyword evidence="1" id="KW-0472">Membrane</keyword>
<dbReference type="InterPro" id="IPR012495">
    <property type="entry name" value="TadE-like_dom"/>
</dbReference>
<dbReference type="Pfam" id="PF07811">
    <property type="entry name" value="TadE"/>
    <property type="match status" value="1"/>
</dbReference>
<feature type="domain" description="TadE-like" evidence="2">
    <location>
        <begin position="27"/>
        <end position="65"/>
    </location>
</feature>
<evidence type="ECO:0000259" key="2">
    <source>
        <dbReference type="Pfam" id="PF07811"/>
    </source>
</evidence>
<gene>
    <name evidence="3" type="ORF">HNQ75_002495</name>
</gene>
<keyword evidence="1" id="KW-0812">Transmembrane</keyword>
<accession>A0A7X0DDW2</accession>
<dbReference type="EMBL" id="JACHEJ010000005">
    <property type="protein sequence ID" value="MBB6180516.1"/>
    <property type="molecule type" value="Genomic_DNA"/>
</dbReference>
<reference evidence="3 4" key="1">
    <citation type="submission" date="2020-08" db="EMBL/GenBank/DDBJ databases">
        <title>Genomic Encyclopedia of Type Strains, Phase IV (KMG-IV): sequencing the most valuable type-strain genomes for metagenomic binning, comparative biology and taxonomic classification.</title>
        <authorList>
            <person name="Goeker M."/>
        </authorList>
    </citation>
    <scope>NUCLEOTIDE SEQUENCE [LARGE SCALE GENOMIC DNA]</scope>
    <source>
        <strain evidence="3 4">DSM 102134</strain>
    </source>
</reference>
<sequence length="195" mass="21124">MMGWTTPSGIVRKASKVAARLWRDRQGVGAVEFALIAPLLLMIYITVFELTIGLSVSKRVARASGAIADLVTQQPSVSKSSLAEMMNVAQSIFVPYGASDISLDITGIKVGASSSTVAWSWNEAGGKPYGTGSVINIPAQMKVPDSFIVHAELSIPHRLLMFMPGLLPSEIRDITIRRDYYFRSRSGKEITCADC</sequence>
<keyword evidence="1" id="KW-1133">Transmembrane helix</keyword>
<proteinExistence type="predicted"/>
<evidence type="ECO:0000313" key="4">
    <source>
        <dbReference type="Proteomes" id="UP000535501"/>
    </source>
</evidence>